<reference evidence="17 18" key="1">
    <citation type="journal article" date="2021" name="Elife">
        <title>Chloroplast acquisition without the gene transfer in kleptoplastic sea slugs, Plakobranchus ocellatus.</title>
        <authorList>
            <person name="Maeda T."/>
            <person name="Takahashi S."/>
            <person name="Yoshida T."/>
            <person name="Shimamura S."/>
            <person name="Takaki Y."/>
            <person name="Nagai Y."/>
            <person name="Toyoda A."/>
            <person name="Suzuki Y."/>
            <person name="Arimoto A."/>
            <person name="Ishii H."/>
            <person name="Satoh N."/>
            <person name="Nishiyama T."/>
            <person name="Hasebe M."/>
            <person name="Maruyama T."/>
            <person name="Minagawa J."/>
            <person name="Obokata J."/>
            <person name="Shigenobu S."/>
        </authorList>
    </citation>
    <scope>NUCLEOTIDE SEQUENCE [LARGE SCALE GENOMIC DNA]</scope>
</reference>
<keyword evidence="6" id="KW-0862">Zinc</keyword>
<dbReference type="PROSITE" id="PS00028">
    <property type="entry name" value="ZINC_FINGER_C2H2_1"/>
    <property type="match status" value="5"/>
</dbReference>
<dbReference type="FunFam" id="3.30.160.60:FF:002343">
    <property type="entry name" value="Zinc finger protein 33A"/>
    <property type="match status" value="1"/>
</dbReference>
<evidence type="ECO:0000256" key="3">
    <source>
        <dbReference type="ARBA" id="ARBA00022723"/>
    </source>
</evidence>
<dbReference type="FunFam" id="3.30.160.60:FF:001159">
    <property type="entry name" value="Protein glass"/>
    <property type="match status" value="1"/>
</dbReference>
<keyword evidence="3" id="KW-0479">Metal-binding</keyword>
<keyword evidence="7" id="KW-0805">Transcription regulation</keyword>
<evidence type="ECO:0000256" key="11">
    <source>
        <dbReference type="ARBA" id="ARBA00023305"/>
    </source>
</evidence>
<evidence type="ECO:0000259" key="16">
    <source>
        <dbReference type="PROSITE" id="PS50157"/>
    </source>
</evidence>
<dbReference type="GO" id="GO:0000978">
    <property type="term" value="F:RNA polymerase II cis-regulatory region sequence-specific DNA binding"/>
    <property type="evidence" value="ECO:0007669"/>
    <property type="project" value="TreeGrafter"/>
</dbReference>
<organism evidence="17 18">
    <name type="scientific">Elysia marginata</name>
    <dbReference type="NCBI Taxonomy" id="1093978"/>
    <lineage>
        <taxon>Eukaryota</taxon>
        <taxon>Metazoa</taxon>
        <taxon>Spiralia</taxon>
        <taxon>Lophotrochozoa</taxon>
        <taxon>Mollusca</taxon>
        <taxon>Gastropoda</taxon>
        <taxon>Heterobranchia</taxon>
        <taxon>Euthyneura</taxon>
        <taxon>Panpulmonata</taxon>
        <taxon>Sacoglossa</taxon>
        <taxon>Placobranchoidea</taxon>
        <taxon>Plakobranchidae</taxon>
        <taxon>Elysia</taxon>
    </lineage>
</organism>
<dbReference type="AlphaFoldDB" id="A0AAV4H0Z1"/>
<evidence type="ECO:0000313" key="18">
    <source>
        <dbReference type="Proteomes" id="UP000762676"/>
    </source>
</evidence>
<dbReference type="FunFam" id="3.30.160.60:FF:000875">
    <property type="entry name" value="zinc finger protein 236 isoform X7"/>
    <property type="match status" value="1"/>
</dbReference>
<dbReference type="PANTHER" id="PTHR24399:SF70">
    <property type="entry name" value="C2H2-TYPE DOMAIN-CONTAINING PROTEIN"/>
    <property type="match status" value="1"/>
</dbReference>
<keyword evidence="11" id="KW-0844">Vision</keyword>
<dbReference type="FunFam" id="3.30.160.60:FF:000100">
    <property type="entry name" value="Zinc finger 45-like"/>
    <property type="match status" value="1"/>
</dbReference>
<evidence type="ECO:0000256" key="12">
    <source>
        <dbReference type="ARBA" id="ARBA00058744"/>
    </source>
</evidence>
<dbReference type="PANTHER" id="PTHR24399">
    <property type="entry name" value="ZINC FINGER AND BTB DOMAIN-CONTAINING"/>
    <property type="match status" value="1"/>
</dbReference>
<comment type="function">
    <text evidence="12">Transcription factor required for gene expression specific to photoreceptor cells.</text>
</comment>
<evidence type="ECO:0000256" key="15">
    <source>
        <dbReference type="SAM" id="MobiDB-lite"/>
    </source>
</evidence>
<evidence type="ECO:0000256" key="8">
    <source>
        <dbReference type="ARBA" id="ARBA00023125"/>
    </source>
</evidence>
<dbReference type="PROSITE" id="PS50157">
    <property type="entry name" value="ZINC_FINGER_C2H2_2"/>
    <property type="match status" value="5"/>
</dbReference>
<feature type="domain" description="C2H2-type" evidence="16">
    <location>
        <begin position="563"/>
        <end position="589"/>
    </location>
</feature>
<protein>
    <recommendedName>
        <fullName evidence="13">Protein glass</fullName>
    </recommendedName>
</protein>
<evidence type="ECO:0000256" key="6">
    <source>
        <dbReference type="ARBA" id="ARBA00022833"/>
    </source>
</evidence>
<feature type="domain" description="C2H2-type" evidence="16">
    <location>
        <begin position="479"/>
        <end position="506"/>
    </location>
</feature>
<evidence type="ECO:0000256" key="7">
    <source>
        <dbReference type="ARBA" id="ARBA00023015"/>
    </source>
</evidence>
<evidence type="ECO:0000256" key="10">
    <source>
        <dbReference type="ARBA" id="ARBA00023242"/>
    </source>
</evidence>
<dbReference type="FunFam" id="3.30.160.60:FF:000310">
    <property type="entry name" value="GLIS family zinc finger 2"/>
    <property type="match status" value="1"/>
</dbReference>
<dbReference type="InterPro" id="IPR013087">
    <property type="entry name" value="Znf_C2H2_type"/>
</dbReference>
<keyword evidence="2" id="KW-0716">Sensory transduction</keyword>
<dbReference type="InterPro" id="IPR036236">
    <property type="entry name" value="Znf_C2H2_sf"/>
</dbReference>
<dbReference type="GO" id="GO:0008270">
    <property type="term" value="F:zinc ion binding"/>
    <property type="evidence" value="ECO:0007669"/>
    <property type="project" value="UniProtKB-KW"/>
</dbReference>
<dbReference type="Gene3D" id="3.30.160.60">
    <property type="entry name" value="Classic Zinc Finger"/>
    <property type="match status" value="5"/>
</dbReference>
<evidence type="ECO:0000256" key="14">
    <source>
        <dbReference type="PROSITE-ProRule" id="PRU00042"/>
    </source>
</evidence>
<evidence type="ECO:0000256" key="4">
    <source>
        <dbReference type="ARBA" id="ARBA00022737"/>
    </source>
</evidence>
<dbReference type="EMBL" id="BMAT01001742">
    <property type="protein sequence ID" value="GFR91687.1"/>
    <property type="molecule type" value="Genomic_DNA"/>
</dbReference>
<dbReference type="GO" id="GO:0007601">
    <property type="term" value="P:visual perception"/>
    <property type="evidence" value="ECO:0007669"/>
    <property type="project" value="UniProtKB-KW"/>
</dbReference>
<evidence type="ECO:0000256" key="9">
    <source>
        <dbReference type="ARBA" id="ARBA00023163"/>
    </source>
</evidence>
<feature type="compositionally biased region" description="Polar residues" evidence="15">
    <location>
        <begin position="151"/>
        <end position="164"/>
    </location>
</feature>
<proteinExistence type="predicted"/>
<keyword evidence="8" id="KW-0238">DNA-binding</keyword>
<sequence>MESLYSAPDHNSLDVWRSPNGVVDEPSLPPNILFEPAAAAREQVSDANSLISTSGLSSMELEQWPNFITLSGCTSHKYSHLTNREHPTKPPSDVAGTLLSLKNSVIPPESRGRCTPVPMPPPPSSSHYSPTQAMPGYVPSNSPGPHAPHSYLQNHPYSSANGDSPTAGHGALHPAQSLAYTVNYGGHGAQALSGGYGAQVLGPHHPHHARHHHHIPHQYPQYPEQCQSPNTTGAASSATLQHPVQTANVHFPAMSVNVSMSMNVGMNPQLGPAGPYKCGPTNGVAAGQVVVPGSSSSPPLSSSTFNWALPPPSPPLAPSDSLSQYSHGASGPGSLDAHYNTYTGQTAHHHHAFTTHFGSDEYKPTLDLRPPPPPGLYYKQDPDIAAVAAFQDNGKFCAISHPHHHYHAVHPHHHHHHHHPHDHHILKRNRFVSERSLSGAQGLDGALVKTNLCRQCGKTYARPSTLKTHLRTHSGEKPYKCSTCNKSFSQAANLTAHLRTHSGEKPFRCHICDRRFSQSSSVTTHMRTHSGERPYRCRMCKKAFSDSSTLTKHLRIHSGEKPYQCKICLLRFSQSGNLNRHMRVHAASS</sequence>
<dbReference type="SMART" id="SM00355">
    <property type="entry name" value="ZnF_C2H2"/>
    <property type="match status" value="5"/>
</dbReference>
<name>A0AAV4H0Z1_9GAST</name>
<keyword evidence="10" id="KW-0539">Nucleus</keyword>
<comment type="caution">
    <text evidence="17">The sequence shown here is derived from an EMBL/GenBank/DDBJ whole genome shotgun (WGS) entry which is preliminary data.</text>
</comment>
<evidence type="ECO:0000313" key="17">
    <source>
        <dbReference type="EMBL" id="GFR91687.1"/>
    </source>
</evidence>
<evidence type="ECO:0000256" key="5">
    <source>
        <dbReference type="ARBA" id="ARBA00022771"/>
    </source>
</evidence>
<dbReference type="GO" id="GO:0001227">
    <property type="term" value="F:DNA-binding transcription repressor activity, RNA polymerase II-specific"/>
    <property type="evidence" value="ECO:0007669"/>
    <property type="project" value="TreeGrafter"/>
</dbReference>
<dbReference type="Proteomes" id="UP000762676">
    <property type="component" value="Unassembled WGS sequence"/>
</dbReference>
<feature type="region of interest" description="Disordered" evidence="15">
    <location>
        <begin position="105"/>
        <end position="172"/>
    </location>
</feature>
<evidence type="ECO:0000256" key="2">
    <source>
        <dbReference type="ARBA" id="ARBA00022606"/>
    </source>
</evidence>
<feature type="domain" description="C2H2-type" evidence="16">
    <location>
        <begin position="535"/>
        <end position="562"/>
    </location>
</feature>
<keyword evidence="9" id="KW-0804">Transcription</keyword>
<feature type="domain" description="C2H2-type" evidence="16">
    <location>
        <begin position="507"/>
        <end position="534"/>
    </location>
</feature>
<keyword evidence="4" id="KW-0677">Repeat</keyword>
<dbReference type="GO" id="GO:0005654">
    <property type="term" value="C:nucleoplasm"/>
    <property type="evidence" value="ECO:0007669"/>
    <property type="project" value="TreeGrafter"/>
</dbReference>
<feature type="domain" description="C2H2-type" evidence="16">
    <location>
        <begin position="451"/>
        <end position="478"/>
    </location>
</feature>
<keyword evidence="18" id="KW-1185">Reference proteome</keyword>
<feature type="region of interest" description="Disordered" evidence="15">
    <location>
        <begin position="289"/>
        <end position="330"/>
    </location>
</feature>
<comment type="subcellular location">
    <subcellularLocation>
        <location evidence="1">Nucleus</location>
    </subcellularLocation>
</comment>
<dbReference type="SUPFAM" id="SSF57667">
    <property type="entry name" value="beta-beta-alpha zinc fingers"/>
    <property type="match status" value="3"/>
</dbReference>
<keyword evidence="5 14" id="KW-0863">Zinc-finger</keyword>
<dbReference type="Pfam" id="PF00096">
    <property type="entry name" value="zf-C2H2"/>
    <property type="match status" value="5"/>
</dbReference>
<feature type="compositionally biased region" description="Low complexity" evidence="15">
    <location>
        <begin position="289"/>
        <end position="303"/>
    </location>
</feature>
<evidence type="ECO:0000256" key="13">
    <source>
        <dbReference type="ARBA" id="ARBA00067600"/>
    </source>
</evidence>
<accession>A0AAV4H0Z1</accession>
<gene>
    <name evidence="17" type="ORF">ElyMa_000850000</name>
</gene>
<evidence type="ECO:0000256" key="1">
    <source>
        <dbReference type="ARBA" id="ARBA00004123"/>
    </source>
</evidence>